<evidence type="ECO:0000256" key="8">
    <source>
        <dbReference type="PIRNR" id="PIRNR005719"/>
    </source>
</evidence>
<dbReference type="GO" id="GO:0051276">
    <property type="term" value="P:chromosome organization"/>
    <property type="evidence" value="ECO:0007669"/>
    <property type="project" value="InterPro"/>
</dbReference>
<dbReference type="SMART" id="SM00968">
    <property type="entry name" value="SMC_hinge"/>
    <property type="match status" value="1"/>
</dbReference>
<dbReference type="GO" id="GO:0005634">
    <property type="term" value="C:nucleus"/>
    <property type="evidence" value="ECO:0007669"/>
    <property type="project" value="UniProtKB-SubCell"/>
</dbReference>
<feature type="coiled-coil region" evidence="9">
    <location>
        <begin position="186"/>
        <end position="220"/>
    </location>
</feature>
<dbReference type="Proteomes" id="UP000799421">
    <property type="component" value="Unassembled WGS sequence"/>
</dbReference>
<dbReference type="InterPro" id="IPR036277">
    <property type="entry name" value="SMC_hinge_sf"/>
</dbReference>
<dbReference type="GO" id="GO:0016887">
    <property type="term" value="F:ATP hydrolysis activity"/>
    <property type="evidence" value="ECO:0007669"/>
    <property type="project" value="InterPro"/>
</dbReference>
<accession>A0A6A7BU29</accession>
<dbReference type="PANTHER" id="PTHR43977">
    <property type="entry name" value="STRUCTURAL MAINTENANCE OF CHROMOSOMES PROTEIN 3"/>
    <property type="match status" value="1"/>
</dbReference>
<evidence type="ECO:0000256" key="6">
    <source>
        <dbReference type="ARBA" id="ARBA00023242"/>
    </source>
</evidence>
<name>A0A6A7BU29_9PEZI</name>
<keyword evidence="7" id="KW-0131">Cell cycle</keyword>
<dbReference type="GO" id="GO:0005694">
    <property type="term" value="C:chromosome"/>
    <property type="evidence" value="ECO:0007669"/>
    <property type="project" value="InterPro"/>
</dbReference>
<evidence type="ECO:0000313" key="11">
    <source>
        <dbReference type="EMBL" id="KAF2858008.1"/>
    </source>
</evidence>
<dbReference type="InterPro" id="IPR003395">
    <property type="entry name" value="RecF/RecN/SMC_N"/>
</dbReference>
<evidence type="ECO:0000256" key="9">
    <source>
        <dbReference type="SAM" id="Coils"/>
    </source>
</evidence>
<dbReference type="Gene3D" id="3.40.50.300">
    <property type="entry name" value="P-loop containing nucleotide triphosphate hydrolases"/>
    <property type="match status" value="2"/>
</dbReference>
<evidence type="ECO:0000256" key="5">
    <source>
        <dbReference type="ARBA" id="ARBA00023054"/>
    </source>
</evidence>
<dbReference type="SUPFAM" id="SSF75553">
    <property type="entry name" value="Smc hinge domain"/>
    <property type="match status" value="1"/>
</dbReference>
<comment type="similarity">
    <text evidence="2">Belongs to the SMC family. SMC3 subfamily.</text>
</comment>
<dbReference type="AlphaFoldDB" id="A0A6A7BU29"/>
<evidence type="ECO:0000256" key="4">
    <source>
        <dbReference type="ARBA" id="ARBA00022776"/>
    </source>
</evidence>
<dbReference type="FunFam" id="3.40.50.300:FF:000424">
    <property type="entry name" value="Structural maintenance of chromosomes 3"/>
    <property type="match status" value="1"/>
</dbReference>
<keyword evidence="12" id="KW-1185">Reference proteome</keyword>
<comment type="subcellular location">
    <subcellularLocation>
        <location evidence="1 8">Nucleus</location>
    </subcellularLocation>
</comment>
<keyword evidence="5 9" id="KW-0175">Coiled coil</keyword>
<organism evidence="11 12">
    <name type="scientific">Piedraia hortae CBS 480.64</name>
    <dbReference type="NCBI Taxonomy" id="1314780"/>
    <lineage>
        <taxon>Eukaryota</taxon>
        <taxon>Fungi</taxon>
        <taxon>Dikarya</taxon>
        <taxon>Ascomycota</taxon>
        <taxon>Pezizomycotina</taxon>
        <taxon>Dothideomycetes</taxon>
        <taxon>Dothideomycetidae</taxon>
        <taxon>Capnodiales</taxon>
        <taxon>Piedraiaceae</taxon>
        <taxon>Piedraia</taxon>
    </lineage>
</organism>
<dbReference type="InterPro" id="IPR027417">
    <property type="entry name" value="P-loop_NTPase"/>
</dbReference>
<dbReference type="InterPro" id="IPR010935">
    <property type="entry name" value="SMC_hinge"/>
</dbReference>
<dbReference type="OrthoDB" id="431497at2759"/>
<proteinExistence type="inferred from homology"/>
<protein>
    <recommendedName>
        <fullName evidence="8">Structural maintenance of chromosomes protein</fullName>
    </recommendedName>
</protein>
<dbReference type="SUPFAM" id="SSF52540">
    <property type="entry name" value="P-loop containing nucleoside triphosphate hydrolases"/>
    <property type="match status" value="2"/>
</dbReference>
<dbReference type="GO" id="GO:0005524">
    <property type="term" value="F:ATP binding"/>
    <property type="evidence" value="ECO:0007669"/>
    <property type="project" value="InterPro"/>
</dbReference>
<evidence type="ECO:0000256" key="2">
    <source>
        <dbReference type="ARBA" id="ARBA00005917"/>
    </source>
</evidence>
<dbReference type="EMBL" id="MU006020">
    <property type="protein sequence ID" value="KAF2858008.1"/>
    <property type="molecule type" value="Genomic_DNA"/>
</dbReference>
<feature type="coiled-coil region" evidence="9">
    <location>
        <begin position="260"/>
        <end position="308"/>
    </location>
</feature>
<evidence type="ECO:0000256" key="7">
    <source>
        <dbReference type="ARBA" id="ARBA00023306"/>
    </source>
</evidence>
<dbReference type="CDD" id="cd03272">
    <property type="entry name" value="ABC_SMC3_euk"/>
    <property type="match status" value="1"/>
</dbReference>
<dbReference type="PIRSF" id="PIRSF005719">
    <property type="entry name" value="SMC"/>
    <property type="match status" value="1"/>
</dbReference>
<gene>
    <name evidence="11" type="ORF">K470DRAFT_260229</name>
</gene>
<feature type="coiled-coil region" evidence="9">
    <location>
        <begin position="672"/>
        <end position="823"/>
    </location>
</feature>
<evidence type="ECO:0000256" key="3">
    <source>
        <dbReference type="ARBA" id="ARBA00022618"/>
    </source>
</evidence>
<reference evidence="11" key="1">
    <citation type="journal article" date="2020" name="Stud. Mycol.">
        <title>101 Dothideomycetes genomes: a test case for predicting lifestyles and emergence of pathogens.</title>
        <authorList>
            <person name="Haridas S."/>
            <person name="Albert R."/>
            <person name="Binder M."/>
            <person name="Bloem J."/>
            <person name="Labutti K."/>
            <person name="Salamov A."/>
            <person name="Andreopoulos B."/>
            <person name="Baker S."/>
            <person name="Barry K."/>
            <person name="Bills G."/>
            <person name="Bluhm B."/>
            <person name="Cannon C."/>
            <person name="Castanera R."/>
            <person name="Culley D."/>
            <person name="Daum C."/>
            <person name="Ezra D."/>
            <person name="Gonzalez J."/>
            <person name="Henrissat B."/>
            <person name="Kuo A."/>
            <person name="Liang C."/>
            <person name="Lipzen A."/>
            <person name="Lutzoni F."/>
            <person name="Magnuson J."/>
            <person name="Mondo S."/>
            <person name="Nolan M."/>
            <person name="Ohm R."/>
            <person name="Pangilinan J."/>
            <person name="Park H.-J."/>
            <person name="Ramirez L."/>
            <person name="Alfaro M."/>
            <person name="Sun H."/>
            <person name="Tritt A."/>
            <person name="Yoshinaga Y."/>
            <person name="Zwiers L.-H."/>
            <person name="Turgeon B."/>
            <person name="Goodwin S."/>
            <person name="Spatafora J."/>
            <person name="Crous P."/>
            <person name="Grigoriev I."/>
        </authorList>
    </citation>
    <scope>NUCLEOTIDE SEQUENCE</scope>
    <source>
        <strain evidence="11">CBS 480.64</strain>
    </source>
</reference>
<dbReference type="GO" id="GO:0051301">
    <property type="term" value="P:cell division"/>
    <property type="evidence" value="ECO:0007669"/>
    <property type="project" value="UniProtKB-KW"/>
</dbReference>
<feature type="domain" description="SMC hinge" evidence="10">
    <location>
        <begin position="522"/>
        <end position="633"/>
    </location>
</feature>
<keyword evidence="3" id="KW-0132">Cell division</keyword>
<dbReference type="Pfam" id="PF02463">
    <property type="entry name" value="SMC_N"/>
    <property type="match status" value="1"/>
</dbReference>
<sequence length="1181" mass="134883">MYIKQMIIQGFKSYKDQTVIEPFSPKLNVIVGRNGSGKSNFFAAIQFVLSDKYVMMGREERQALLHEGSGAAMMSAYVEVIFDNSDGRFPTDTDEVILRRTIGQKKDEYSLNRKNTTRNEVMNMLETAGFSRTNPYYIVPQGRITAITNMGDAKRLELLKDIAGTNVYEQRRAESRRIMDETEHKRAKIDELLEHIRGRLEDLEEEKEELRAFQESDRERRCLEYTIHQKDQAALTEALQALDSQREDGVEQNDADREALQTCQDELETIDGEIQKFQANIKLLQEERAQLEDERTLVSKQKAKAELDLQNLISNQKSTEKMQAQRMRDQKEVEGRISEVEEELTQLLPGYNAKKGEERELKQRLQDDEAARSRLYAKQSRHSQFRSKKERDAFLKEQMADTKASLATRQEIVSQSSADVERLEKQIGELERNISEMRSRIENRGGQQEDIQRQATFAKETRARLEDERRELWREEARLDSALETARNEVEKAQRITSRQMDQSTSKGLENVRRFVMRNNVQGAYGVLGELFEVEERLKTAAEVTAGTSLYHYVVDNDDTATLILEALKKEGGRVTFVPLNRVKVRTVNMPKAQDAVHLVSKLTYDPKFEKAMQQVFGQTVICPNLQVAAQYARSHQISAITMEGDRSDKKGALTGGFYDVRSSRISGLKRLVQTRETFETLNRRKQEIQTQLERLNQEVTKAMSDGQKAEQKRMQLETGYGPLREELRRREAELHSKQDELEQKRRAKENVEAMTRSLQEQIVGYEAELNSAFERALSAEEEQSLDSLNARIPDLQKQCNQASRQRSELEQQKQTLEIELRENLQPRLDQLLTLSDASGASITSVQITSQRELVSQTNSTLLHLQAKLTTNETTTEDALTQLTTTQTTREATLHQIETLTHSIRAHQKSLEKGAQKRSAINSRLHEVSTQIRSLGVLPDAAFLPPYTTMTSSTATSRLHTIQQTLKQYGHVNKKAIEQFTQFERQRETLLSRRSELDTSDSSIRELITVLDTRKDEAIDRTFRQVSREFSSIFSRLVPAGRGSLIIQRRTDNPSSSSSIENYTGVSISVSFTPSHEPQRIQQLSGGQKSLCALALVFALQATDPAPFYLFDEIDANLDSQYRAAVAAVLKGSQAQFICTTFRPEMVQVADRCYGVSYRRKESRIDLVGRGDALGFVEGQI</sequence>
<keyword evidence="6 8" id="KW-0539">Nucleus</keyword>
<evidence type="ECO:0000259" key="10">
    <source>
        <dbReference type="SMART" id="SM00968"/>
    </source>
</evidence>
<keyword evidence="4" id="KW-0498">Mitosis</keyword>
<dbReference type="Gene3D" id="1.20.1060.20">
    <property type="match status" value="1"/>
</dbReference>
<evidence type="ECO:0000256" key="1">
    <source>
        <dbReference type="ARBA" id="ARBA00004123"/>
    </source>
</evidence>
<dbReference type="Gene3D" id="3.30.70.1620">
    <property type="match status" value="1"/>
</dbReference>
<dbReference type="GO" id="GO:0007059">
    <property type="term" value="P:chromosome segregation"/>
    <property type="evidence" value="ECO:0007669"/>
    <property type="project" value="UniProtKB-ARBA"/>
</dbReference>
<evidence type="ECO:0000313" key="12">
    <source>
        <dbReference type="Proteomes" id="UP000799421"/>
    </source>
</evidence>
<dbReference type="InterPro" id="IPR024704">
    <property type="entry name" value="SMC"/>
</dbReference>
<feature type="coiled-coil region" evidence="9">
    <location>
        <begin position="413"/>
        <end position="503"/>
    </location>
</feature>
<dbReference type="Pfam" id="PF06470">
    <property type="entry name" value="SMC_hinge"/>
    <property type="match status" value="1"/>
</dbReference>
<dbReference type="InterPro" id="IPR041741">
    <property type="entry name" value="SMC3_ABC_euk"/>
</dbReference>